<dbReference type="SUPFAM" id="SSF53613">
    <property type="entry name" value="Ribokinase-like"/>
    <property type="match status" value="1"/>
</dbReference>
<accession>A0A6J7D799</accession>
<organism evidence="4">
    <name type="scientific">freshwater metagenome</name>
    <dbReference type="NCBI Taxonomy" id="449393"/>
    <lineage>
        <taxon>unclassified sequences</taxon>
        <taxon>metagenomes</taxon>
        <taxon>ecological metagenomes</taxon>
    </lineage>
</organism>
<dbReference type="AlphaFoldDB" id="A0A6J7D799"/>
<dbReference type="PANTHER" id="PTHR10584">
    <property type="entry name" value="SUGAR KINASE"/>
    <property type="match status" value="1"/>
</dbReference>
<dbReference type="InterPro" id="IPR011611">
    <property type="entry name" value="PfkB_dom"/>
</dbReference>
<dbReference type="Pfam" id="PF00294">
    <property type="entry name" value="PfkB"/>
    <property type="match status" value="1"/>
</dbReference>
<evidence type="ECO:0000256" key="1">
    <source>
        <dbReference type="ARBA" id="ARBA00022679"/>
    </source>
</evidence>
<keyword evidence="1" id="KW-0808">Transferase</keyword>
<protein>
    <submittedName>
        <fullName evidence="4">Unannotated protein</fullName>
    </submittedName>
</protein>
<dbReference type="EMBL" id="CAFBLU010000004">
    <property type="protein sequence ID" value="CAB4864845.1"/>
    <property type="molecule type" value="Genomic_DNA"/>
</dbReference>
<dbReference type="InterPro" id="IPR002173">
    <property type="entry name" value="Carboh/pur_kinase_PfkB_CS"/>
</dbReference>
<dbReference type="GO" id="GO:0005829">
    <property type="term" value="C:cytosol"/>
    <property type="evidence" value="ECO:0007669"/>
    <property type="project" value="TreeGrafter"/>
</dbReference>
<feature type="domain" description="Carbohydrate kinase PfkB" evidence="3">
    <location>
        <begin position="40"/>
        <end position="298"/>
    </location>
</feature>
<name>A0A6J7D799_9ZZZZ</name>
<sequence length="330" mass="35854">MVRALRHSANAPPQVASGSMALTVVGSIAYDSVRTPFGHRERMLGGAATHFALAASFFDEVRAVGPVGDDFTDADLAILATRGTSTDDVERVAGGETFFWAGEYGWDLNSRDTLETRLGVFETFEPKLSDASRDADTVFLANIQPDIQQAVRDQCTNARFVAMDSMDLWIDIAKESLEKVISSVDCVILNDAELRQLTRKPNLVAAAREVLSWGPKAVVGKQGEYGAALFTKDGFFSLPAYPLENVIDPTGAGDTFAGGFVGYVAAHTDQEINHDLLVRAMAYGTALASFNVEEFGTERVARLAPREVLVRVAELERITRFTDVPLELRG</sequence>
<evidence type="ECO:0000259" key="3">
    <source>
        <dbReference type="Pfam" id="PF00294"/>
    </source>
</evidence>
<dbReference type="PROSITE" id="PS00584">
    <property type="entry name" value="PFKB_KINASES_2"/>
    <property type="match status" value="1"/>
</dbReference>
<dbReference type="InterPro" id="IPR029056">
    <property type="entry name" value="Ribokinase-like"/>
</dbReference>
<gene>
    <name evidence="4" type="ORF">UFOPK3444_00388</name>
</gene>
<keyword evidence="2" id="KW-0418">Kinase</keyword>
<dbReference type="PANTHER" id="PTHR10584:SF166">
    <property type="entry name" value="RIBOKINASE"/>
    <property type="match status" value="1"/>
</dbReference>
<dbReference type="Gene3D" id="3.40.1190.20">
    <property type="match status" value="1"/>
</dbReference>
<proteinExistence type="predicted"/>
<evidence type="ECO:0000313" key="4">
    <source>
        <dbReference type="EMBL" id="CAB4864845.1"/>
    </source>
</evidence>
<reference evidence="4" key="1">
    <citation type="submission" date="2020-05" db="EMBL/GenBank/DDBJ databases">
        <authorList>
            <person name="Chiriac C."/>
            <person name="Salcher M."/>
            <person name="Ghai R."/>
            <person name="Kavagutti S V."/>
        </authorList>
    </citation>
    <scope>NUCLEOTIDE SEQUENCE</scope>
</reference>
<dbReference type="GO" id="GO:0016301">
    <property type="term" value="F:kinase activity"/>
    <property type="evidence" value="ECO:0007669"/>
    <property type="project" value="UniProtKB-KW"/>
</dbReference>
<evidence type="ECO:0000256" key="2">
    <source>
        <dbReference type="ARBA" id="ARBA00022777"/>
    </source>
</evidence>